<organism evidence="9 10">
    <name type="scientific">Labilibaculum filiforme</name>
    <dbReference type="NCBI Taxonomy" id="1940526"/>
    <lineage>
        <taxon>Bacteria</taxon>
        <taxon>Pseudomonadati</taxon>
        <taxon>Bacteroidota</taxon>
        <taxon>Bacteroidia</taxon>
        <taxon>Marinilabiliales</taxon>
        <taxon>Marinifilaceae</taxon>
        <taxon>Labilibaculum</taxon>
    </lineage>
</organism>
<dbReference type="Proteomes" id="UP000233535">
    <property type="component" value="Unassembled WGS sequence"/>
</dbReference>
<dbReference type="Pfam" id="PF00230">
    <property type="entry name" value="MIP"/>
    <property type="match status" value="1"/>
</dbReference>
<dbReference type="GO" id="GO:0015254">
    <property type="term" value="F:glycerol channel activity"/>
    <property type="evidence" value="ECO:0007669"/>
    <property type="project" value="TreeGrafter"/>
</dbReference>
<sequence length="256" mass="26604">MCEIIAEFLGTMLLILLGNGVVANVVLNKTKGNNGGWIVITMGWGLAVFVGVAVAGPVSGAHLNPAVTIGLAVAGIFAWSKVALFIIAQILGAAMGAFLVWLMYRDHFNETEDGGAKLACYSTGPAIRNFASNAISEIIGTFVLVFVIFYLVGPSLAGEGIEHAKIGLGTLGALPVALLVVAIGLSLGGTTGYAINPARDLGPRIMHAILPMKNKGTSDWGYALIPIIAPIVGAILAAVLFMYLSSQSCYLITLFN</sequence>
<name>A0A2N3HW45_9BACT</name>
<comment type="caution">
    <text evidence="9">The sequence shown here is derived from an EMBL/GenBank/DDBJ whole genome shotgun (WGS) entry which is preliminary data.</text>
</comment>
<keyword evidence="3 7" id="KW-0813">Transport</keyword>
<proteinExistence type="inferred from homology"/>
<feature type="transmembrane region" description="Helical" evidence="8">
    <location>
        <begin position="173"/>
        <end position="195"/>
    </location>
</feature>
<accession>A0A2N3HW45</accession>
<feature type="transmembrane region" description="Helical" evidence="8">
    <location>
        <begin position="6"/>
        <end position="27"/>
    </location>
</feature>
<dbReference type="Gene3D" id="1.20.1080.10">
    <property type="entry name" value="Glycerol uptake facilitator protein"/>
    <property type="match status" value="1"/>
</dbReference>
<dbReference type="NCBIfam" id="TIGR00861">
    <property type="entry name" value="MIP"/>
    <property type="match status" value="1"/>
</dbReference>
<evidence type="ECO:0000256" key="4">
    <source>
        <dbReference type="ARBA" id="ARBA00022692"/>
    </source>
</evidence>
<reference evidence="9 10" key="1">
    <citation type="journal article" date="2017" name="Front. Microbiol.">
        <title>Labilibaculum manganireducens gen. nov., sp. nov. and Labilibaculum filiforme sp. nov., Novel Bacteroidetes Isolated from Subsurface Sediments of the Baltic Sea.</title>
        <authorList>
            <person name="Vandieken V."/>
            <person name="Marshall I.P."/>
            <person name="Niemann H."/>
            <person name="Engelen B."/>
            <person name="Cypionka H."/>
        </authorList>
    </citation>
    <scope>NUCLEOTIDE SEQUENCE [LARGE SCALE GENOMIC DNA]</scope>
    <source>
        <strain evidence="9 10">59.16B</strain>
    </source>
</reference>
<evidence type="ECO:0000256" key="6">
    <source>
        <dbReference type="ARBA" id="ARBA00023136"/>
    </source>
</evidence>
<feature type="transmembrane region" description="Helical" evidence="8">
    <location>
        <begin position="84"/>
        <end position="104"/>
    </location>
</feature>
<evidence type="ECO:0000313" key="9">
    <source>
        <dbReference type="EMBL" id="PKQ62290.1"/>
    </source>
</evidence>
<feature type="transmembrane region" description="Helical" evidence="8">
    <location>
        <begin position="34"/>
        <end position="55"/>
    </location>
</feature>
<dbReference type="InterPro" id="IPR000425">
    <property type="entry name" value="MIP"/>
</dbReference>
<comment type="subcellular location">
    <subcellularLocation>
        <location evidence="1">Membrane</location>
        <topology evidence="1">Multi-pass membrane protein</topology>
    </subcellularLocation>
</comment>
<dbReference type="PANTHER" id="PTHR43829:SF9">
    <property type="entry name" value="AQUAPORIN-9"/>
    <property type="match status" value="1"/>
</dbReference>
<keyword evidence="5 8" id="KW-1133">Transmembrane helix</keyword>
<dbReference type="EMBL" id="MVDD01000009">
    <property type="protein sequence ID" value="PKQ62290.1"/>
    <property type="molecule type" value="Genomic_DNA"/>
</dbReference>
<dbReference type="PANTHER" id="PTHR43829">
    <property type="entry name" value="AQUAPORIN OR AQUAGLYCEROPORIN RELATED"/>
    <property type="match status" value="1"/>
</dbReference>
<feature type="transmembrane region" description="Helical" evidence="8">
    <location>
        <begin position="134"/>
        <end position="152"/>
    </location>
</feature>
<evidence type="ECO:0000313" key="10">
    <source>
        <dbReference type="Proteomes" id="UP000233535"/>
    </source>
</evidence>
<dbReference type="RefSeq" id="WP_101261942.1">
    <property type="nucleotide sequence ID" value="NZ_MVDD01000009.1"/>
</dbReference>
<dbReference type="OrthoDB" id="9807293at2"/>
<keyword evidence="4 7" id="KW-0812">Transmembrane</keyword>
<dbReference type="InterPro" id="IPR050363">
    <property type="entry name" value="MIP/Aquaporin"/>
</dbReference>
<evidence type="ECO:0000256" key="8">
    <source>
        <dbReference type="SAM" id="Phobius"/>
    </source>
</evidence>
<dbReference type="InterPro" id="IPR022357">
    <property type="entry name" value="MIP_CS"/>
</dbReference>
<gene>
    <name evidence="9" type="ORF">BZG02_13330</name>
</gene>
<evidence type="ECO:0000256" key="3">
    <source>
        <dbReference type="ARBA" id="ARBA00022448"/>
    </source>
</evidence>
<keyword evidence="6 8" id="KW-0472">Membrane</keyword>
<comment type="similarity">
    <text evidence="2 7">Belongs to the MIP/aquaporin (TC 1.A.8) family.</text>
</comment>
<evidence type="ECO:0000256" key="7">
    <source>
        <dbReference type="RuleBase" id="RU000477"/>
    </source>
</evidence>
<evidence type="ECO:0000256" key="2">
    <source>
        <dbReference type="ARBA" id="ARBA00006175"/>
    </source>
</evidence>
<dbReference type="SUPFAM" id="SSF81338">
    <property type="entry name" value="Aquaporin-like"/>
    <property type="match status" value="1"/>
</dbReference>
<dbReference type="GO" id="GO:0005886">
    <property type="term" value="C:plasma membrane"/>
    <property type="evidence" value="ECO:0007669"/>
    <property type="project" value="TreeGrafter"/>
</dbReference>
<protein>
    <submittedName>
        <fullName evidence="9">Aquaporin</fullName>
    </submittedName>
</protein>
<feature type="transmembrane region" description="Helical" evidence="8">
    <location>
        <begin position="220"/>
        <end position="244"/>
    </location>
</feature>
<dbReference type="InterPro" id="IPR023271">
    <property type="entry name" value="Aquaporin-like"/>
</dbReference>
<evidence type="ECO:0000256" key="5">
    <source>
        <dbReference type="ARBA" id="ARBA00022989"/>
    </source>
</evidence>
<dbReference type="PRINTS" id="PR00783">
    <property type="entry name" value="MINTRINSICP"/>
</dbReference>
<dbReference type="PROSITE" id="PS00221">
    <property type="entry name" value="MIP"/>
    <property type="match status" value="1"/>
</dbReference>
<keyword evidence="10" id="KW-1185">Reference proteome</keyword>
<evidence type="ECO:0000256" key="1">
    <source>
        <dbReference type="ARBA" id="ARBA00004141"/>
    </source>
</evidence>
<dbReference type="AlphaFoldDB" id="A0A2N3HW45"/>